<dbReference type="PROSITE" id="PS51462">
    <property type="entry name" value="NUDIX"/>
    <property type="match status" value="1"/>
</dbReference>
<keyword evidence="3" id="KW-1185">Reference proteome</keyword>
<accession>A0A6A5UVK9</accession>
<dbReference type="AlphaFoldDB" id="A0A6A5UVK9"/>
<gene>
    <name evidence="2" type="ORF">BU23DRAFT_561400</name>
</gene>
<dbReference type="CDD" id="cd02883">
    <property type="entry name" value="NUDIX_Hydrolase"/>
    <property type="match status" value="1"/>
</dbReference>
<dbReference type="InterPro" id="IPR000086">
    <property type="entry name" value="NUDIX_hydrolase_dom"/>
</dbReference>
<evidence type="ECO:0000259" key="1">
    <source>
        <dbReference type="PROSITE" id="PS51462"/>
    </source>
</evidence>
<feature type="domain" description="Nudix hydrolase" evidence="1">
    <location>
        <begin position="35"/>
        <end position="180"/>
    </location>
</feature>
<dbReference type="OrthoDB" id="276276at2759"/>
<dbReference type="EMBL" id="ML976771">
    <property type="protein sequence ID" value="KAF1965067.1"/>
    <property type="molecule type" value="Genomic_DNA"/>
</dbReference>
<dbReference type="Gene3D" id="3.90.79.10">
    <property type="entry name" value="Nucleoside Triphosphate Pyrophosphohydrolase"/>
    <property type="match status" value="1"/>
</dbReference>
<dbReference type="PANTHER" id="PTHR43736">
    <property type="entry name" value="ADP-RIBOSE PYROPHOSPHATASE"/>
    <property type="match status" value="1"/>
</dbReference>
<dbReference type="Pfam" id="PF00293">
    <property type="entry name" value="NUDIX"/>
    <property type="match status" value="1"/>
</dbReference>
<dbReference type="PANTHER" id="PTHR43736:SF1">
    <property type="entry name" value="DIHYDRONEOPTERIN TRIPHOSPHATE DIPHOSPHATASE"/>
    <property type="match status" value="1"/>
</dbReference>
<protein>
    <submittedName>
        <fullName evidence="2">NUDIX domain protein</fullName>
    </submittedName>
</protein>
<feature type="non-terminal residue" evidence="2">
    <location>
        <position position="1"/>
    </location>
</feature>
<sequence>MARAAAYNFDHHTSVADFTVPKHAYLAARSDASFGYIATSALVLDTTTASGPRVLLLQRAASDEDPNKWEPPGGACDDEDPSILNAAARELWEEAGLIVAQIGGVIGTPHFFTLEDGKRVCQFNFVMQVENDAGTPPAVRLDPNEHQQYVWATENEVKIKEVGDINLDFTREEVRQTVLLVFDYYRETMAKEKT</sequence>
<dbReference type="Proteomes" id="UP000800036">
    <property type="component" value="Unassembled WGS sequence"/>
</dbReference>
<dbReference type="SUPFAM" id="SSF55811">
    <property type="entry name" value="Nudix"/>
    <property type="match status" value="1"/>
</dbReference>
<dbReference type="InterPro" id="IPR015797">
    <property type="entry name" value="NUDIX_hydrolase-like_dom_sf"/>
</dbReference>
<proteinExistence type="predicted"/>
<evidence type="ECO:0000313" key="3">
    <source>
        <dbReference type="Proteomes" id="UP000800036"/>
    </source>
</evidence>
<organism evidence="2 3">
    <name type="scientific">Bimuria novae-zelandiae CBS 107.79</name>
    <dbReference type="NCBI Taxonomy" id="1447943"/>
    <lineage>
        <taxon>Eukaryota</taxon>
        <taxon>Fungi</taxon>
        <taxon>Dikarya</taxon>
        <taxon>Ascomycota</taxon>
        <taxon>Pezizomycotina</taxon>
        <taxon>Dothideomycetes</taxon>
        <taxon>Pleosporomycetidae</taxon>
        <taxon>Pleosporales</taxon>
        <taxon>Massarineae</taxon>
        <taxon>Didymosphaeriaceae</taxon>
        <taxon>Bimuria</taxon>
    </lineage>
</organism>
<reference evidence="2" key="1">
    <citation type="journal article" date="2020" name="Stud. Mycol.">
        <title>101 Dothideomycetes genomes: a test case for predicting lifestyles and emergence of pathogens.</title>
        <authorList>
            <person name="Haridas S."/>
            <person name="Albert R."/>
            <person name="Binder M."/>
            <person name="Bloem J."/>
            <person name="Labutti K."/>
            <person name="Salamov A."/>
            <person name="Andreopoulos B."/>
            <person name="Baker S."/>
            <person name="Barry K."/>
            <person name="Bills G."/>
            <person name="Bluhm B."/>
            <person name="Cannon C."/>
            <person name="Castanera R."/>
            <person name="Culley D."/>
            <person name="Daum C."/>
            <person name="Ezra D."/>
            <person name="Gonzalez J."/>
            <person name="Henrissat B."/>
            <person name="Kuo A."/>
            <person name="Liang C."/>
            <person name="Lipzen A."/>
            <person name="Lutzoni F."/>
            <person name="Magnuson J."/>
            <person name="Mondo S."/>
            <person name="Nolan M."/>
            <person name="Ohm R."/>
            <person name="Pangilinan J."/>
            <person name="Park H.-J."/>
            <person name="Ramirez L."/>
            <person name="Alfaro M."/>
            <person name="Sun H."/>
            <person name="Tritt A."/>
            <person name="Yoshinaga Y."/>
            <person name="Zwiers L.-H."/>
            <person name="Turgeon B."/>
            <person name="Goodwin S."/>
            <person name="Spatafora J."/>
            <person name="Crous P."/>
            <person name="Grigoriev I."/>
        </authorList>
    </citation>
    <scope>NUCLEOTIDE SEQUENCE</scope>
    <source>
        <strain evidence="2">CBS 107.79</strain>
    </source>
</reference>
<evidence type="ECO:0000313" key="2">
    <source>
        <dbReference type="EMBL" id="KAF1965067.1"/>
    </source>
</evidence>
<name>A0A6A5UVK9_9PLEO</name>